<evidence type="ECO:0000313" key="3">
    <source>
        <dbReference type="Proteomes" id="UP000708148"/>
    </source>
</evidence>
<keyword evidence="3" id="KW-1185">Reference proteome</keyword>
<gene>
    <name evidence="2" type="ORF">OSTQU699_LOCUS10568</name>
</gene>
<dbReference type="Proteomes" id="UP000708148">
    <property type="component" value="Unassembled WGS sequence"/>
</dbReference>
<feature type="region of interest" description="Disordered" evidence="1">
    <location>
        <begin position="36"/>
        <end position="89"/>
    </location>
</feature>
<comment type="caution">
    <text evidence="2">The sequence shown here is derived from an EMBL/GenBank/DDBJ whole genome shotgun (WGS) entry which is preliminary data.</text>
</comment>
<name>A0A8S1JCD4_9CHLO</name>
<proteinExistence type="predicted"/>
<organism evidence="2 3">
    <name type="scientific">Ostreobium quekettii</name>
    <dbReference type="NCBI Taxonomy" id="121088"/>
    <lineage>
        <taxon>Eukaryota</taxon>
        <taxon>Viridiplantae</taxon>
        <taxon>Chlorophyta</taxon>
        <taxon>core chlorophytes</taxon>
        <taxon>Ulvophyceae</taxon>
        <taxon>TCBD clade</taxon>
        <taxon>Bryopsidales</taxon>
        <taxon>Ostreobineae</taxon>
        <taxon>Ostreobiaceae</taxon>
        <taxon>Ostreobium</taxon>
    </lineage>
</organism>
<accession>A0A8S1JCD4</accession>
<evidence type="ECO:0000256" key="1">
    <source>
        <dbReference type="SAM" id="MobiDB-lite"/>
    </source>
</evidence>
<dbReference type="EMBL" id="CAJHUC010003049">
    <property type="protein sequence ID" value="CAD7705213.1"/>
    <property type="molecule type" value="Genomic_DNA"/>
</dbReference>
<reference evidence="2" key="1">
    <citation type="submission" date="2020-12" db="EMBL/GenBank/DDBJ databases">
        <authorList>
            <person name="Iha C."/>
        </authorList>
    </citation>
    <scope>NUCLEOTIDE SEQUENCE</scope>
</reference>
<sequence length="89" mass="9725">MLKMLEGLQAMAEASEKGPADADRYRPYKEVADNIRAEMGESQGGRRCRKRKRAFDSEKGAGTRRRVASRAGHAPTGMAHCQSGVCVQS</sequence>
<protein>
    <submittedName>
        <fullName evidence="2">Uncharacterized protein</fullName>
    </submittedName>
</protein>
<evidence type="ECO:0000313" key="2">
    <source>
        <dbReference type="EMBL" id="CAD7705213.1"/>
    </source>
</evidence>
<dbReference type="AlphaFoldDB" id="A0A8S1JCD4"/>